<evidence type="ECO:0000313" key="2">
    <source>
        <dbReference type="EMBL" id="RDX73962.1"/>
    </source>
</evidence>
<dbReference type="InterPro" id="IPR036397">
    <property type="entry name" value="RNaseH_sf"/>
</dbReference>
<dbReference type="GO" id="GO:0003676">
    <property type="term" value="F:nucleic acid binding"/>
    <property type="evidence" value="ECO:0007669"/>
    <property type="project" value="InterPro"/>
</dbReference>
<protein>
    <submittedName>
        <fullName evidence="2">Uncharacterized protein</fullName>
    </submittedName>
</protein>
<dbReference type="Proteomes" id="UP000257109">
    <property type="component" value="Unassembled WGS sequence"/>
</dbReference>
<reference evidence="2" key="1">
    <citation type="submission" date="2018-05" db="EMBL/GenBank/DDBJ databases">
        <title>Draft genome of Mucuna pruriens seed.</title>
        <authorList>
            <person name="Nnadi N.E."/>
            <person name="Vos R."/>
            <person name="Hasami M.H."/>
            <person name="Devisetty U.K."/>
            <person name="Aguiy J.C."/>
        </authorList>
    </citation>
    <scope>NUCLEOTIDE SEQUENCE [LARGE SCALE GENOMIC DNA]</scope>
    <source>
        <strain evidence="2">JCA_2017</strain>
    </source>
</reference>
<gene>
    <name evidence="2" type="ORF">CR513_46348</name>
</gene>
<dbReference type="PANTHER" id="PTHR35046:SF9">
    <property type="entry name" value="RNA-DIRECTED DNA POLYMERASE"/>
    <property type="match status" value="1"/>
</dbReference>
<proteinExistence type="predicted"/>
<dbReference type="SUPFAM" id="SSF56672">
    <property type="entry name" value="DNA/RNA polymerases"/>
    <property type="match status" value="1"/>
</dbReference>
<dbReference type="OrthoDB" id="1935586at2759"/>
<dbReference type="InterPro" id="IPR043502">
    <property type="entry name" value="DNA/RNA_pol_sf"/>
</dbReference>
<dbReference type="Gene3D" id="3.30.420.10">
    <property type="entry name" value="Ribonuclease H-like superfamily/Ribonuclease H"/>
    <property type="match status" value="1"/>
</dbReference>
<evidence type="ECO:0000256" key="1">
    <source>
        <dbReference type="SAM" id="MobiDB-lite"/>
    </source>
</evidence>
<feature type="non-terminal residue" evidence="2">
    <location>
        <position position="1"/>
    </location>
</feature>
<dbReference type="AlphaFoldDB" id="A0A371F6N2"/>
<organism evidence="2 3">
    <name type="scientific">Mucuna pruriens</name>
    <name type="common">Velvet bean</name>
    <name type="synonym">Dolichos pruriens</name>
    <dbReference type="NCBI Taxonomy" id="157652"/>
    <lineage>
        <taxon>Eukaryota</taxon>
        <taxon>Viridiplantae</taxon>
        <taxon>Streptophyta</taxon>
        <taxon>Embryophyta</taxon>
        <taxon>Tracheophyta</taxon>
        <taxon>Spermatophyta</taxon>
        <taxon>Magnoliopsida</taxon>
        <taxon>eudicotyledons</taxon>
        <taxon>Gunneridae</taxon>
        <taxon>Pentapetalae</taxon>
        <taxon>rosids</taxon>
        <taxon>fabids</taxon>
        <taxon>Fabales</taxon>
        <taxon>Fabaceae</taxon>
        <taxon>Papilionoideae</taxon>
        <taxon>50 kb inversion clade</taxon>
        <taxon>NPAAA clade</taxon>
        <taxon>indigoferoid/millettioid clade</taxon>
        <taxon>Phaseoleae</taxon>
        <taxon>Mucuna</taxon>
    </lineage>
</organism>
<dbReference type="PANTHER" id="PTHR35046">
    <property type="entry name" value="ZINC KNUCKLE (CCHC-TYPE) FAMILY PROTEIN"/>
    <property type="match status" value="1"/>
</dbReference>
<feature type="compositionally biased region" description="Basic and acidic residues" evidence="1">
    <location>
        <begin position="39"/>
        <end position="49"/>
    </location>
</feature>
<name>A0A371F6N2_MUCPR</name>
<comment type="caution">
    <text evidence="2">The sequence shown here is derived from an EMBL/GenBank/DDBJ whole genome shotgun (WGS) entry which is preliminary data.</text>
</comment>
<feature type="region of interest" description="Disordered" evidence="1">
    <location>
        <begin position="33"/>
        <end position="64"/>
    </location>
</feature>
<keyword evidence="3" id="KW-1185">Reference proteome</keyword>
<dbReference type="EMBL" id="QJKJ01010340">
    <property type="protein sequence ID" value="RDX73962.1"/>
    <property type="molecule type" value="Genomic_DNA"/>
</dbReference>
<sequence>MAHGGVTNKFSFVDMRYKLTFNPLSTREVFENQIKMKQKREDERKEKEKSKKAKRKVSEEKCVKSKSNREKKEESLHVNLETCTFCLNKVIFPSYVVGSQGVKINVKKVKDIQRWSIPTPMSNGRSFHGFSRMTHFIPCHKVDDTCIVANLFFKEVCFMGKSLKSWEEWLPHIEFAYNRIVNITTSHSPFELVYGFNPLSPLYLLHLPNVSFMINYDEFSKA</sequence>
<evidence type="ECO:0000313" key="3">
    <source>
        <dbReference type="Proteomes" id="UP000257109"/>
    </source>
</evidence>
<accession>A0A371F6N2</accession>